<evidence type="ECO:0000256" key="1">
    <source>
        <dbReference type="SAM" id="SignalP"/>
    </source>
</evidence>
<keyword evidence="1" id="KW-0732">Signal</keyword>
<dbReference type="Proteomes" id="UP000006056">
    <property type="component" value="Chromosome"/>
</dbReference>
<gene>
    <name evidence="2" type="ordered locus">Terro_2903</name>
</gene>
<name>I3ZIS0_TERRK</name>
<proteinExistence type="predicted"/>
<feature type="signal peptide" evidence="1">
    <location>
        <begin position="1"/>
        <end position="20"/>
    </location>
</feature>
<dbReference type="KEGG" id="trs:Terro_2903"/>
<dbReference type="EMBL" id="CP003379">
    <property type="protein sequence ID" value="AFL89138.1"/>
    <property type="molecule type" value="Genomic_DNA"/>
</dbReference>
<organism evidence="2 3">
    <name type="scientific">Terriglobus roseus (strain DSM 18391 / NRRL B-41598 / KBS 63)</name>
    <dbReference type="NCBI Taxonomy" id="926566"/>
    <lineage>
        <taxon>Bacteria</taxon>
        <taxon>Pseudomonadati</taxon>
        <taxon>Acidobacteriota</taxon>
        <taxon>Terriglobia</taxon>
        <taxon>Terriglobales</taxon>
        <taxon>Acidobacteriaceae</taxon>
        <taxon>Terriglobus</taxon>
    </lineage>
</organism>
<dbReference type="HOGENOM" id="CLU_131439_0_0_0"/>
<accession>I3ZIS0</accession>
<dbReference type="RefSeq" id="WP_014786402.1">
    <property type="nucleotide sequence ID" value="NC_018014.1"/>
</dbReference>
<dbReference type="OrthoDB" id="120644at2"/>
<evidence type="ECO:0000313" key="3">
    <source>
        <dbReference type="Proteomes" id="UP000006056"/>
    </source>
</evidence>
<dbReference type="eggNOG" id="ENOG50332FW">
    <property type="taxonomic scope" value="Bacteria"/>
</dbReference>
<reference evidence="2 3" key="1">
    <citation type="submission" date="2012-06" db="EMBL/GenBank/DDBJ databases">
        <title>Complete genome of Terriglobus roseus DSM 18391.</title>
        <authorList>
            <consortium name="US DOE Joint Genome Institute (JGI-PGF)"/>
            <person name="Lucas S."/>
            <person name="Copeland A."/>
            <person name="Lapidus A."/>
            <person name="Glavina del Rio T."/>
            <person name="Dalin E."/>
            <person name="Tice H."/>
            <person name="Bruce D."/>
            <person name="Goodwin L."/>
            <person name="Pitluck S."/>
            <person name="Peters L."/>
            <person name="Mikhailova N."/>
            <person name="Munk A.C.C."/>
            <person name="Kyrpides N."/>
            <person name="Mavromatis K."/>
            <person name="Ivanova N."/>
            <person name="Brettin T."/>
            <person name="Detter J.C."/>
            <person name="Han C."/>
            <person name="Larimer F."/>
            <person name="Land M."/>
            <person name="Hauser L."/>
            <person name="Markowitz V."/>
            <person name="Cheng J.-F."/>
            <person name="Hugenholtz P."/>
            <person name="Woyke T."/>
            <person name="Wu D."/>
            <person name="Brambilla E."/>
            <person name="Klenk H.-P."/>
            <person name="Eisen J.A."/>
        </authorList>
    </citation>
    <scope>NUCLEOTIDE SEQUENCE [LARGE SCALE GENOMIC DNA]</scope>
    <source>
        <strain evidence="3">DSM 18391 / NRRL B-41598 / KBS 63</strain>
    </source>
</reference>
<keyword evidence="3" id="KW-1185">Reference proteome</keyword>
<dbReference type="AlphaFoldDB" id="I3ZIS0"/>
<feature type="chain" id="PRO_5003685118" evidence="1">
    <location>
        <begin position="21"/>
        <end position="170"/>
    </location>
</feature>
<evidence type="ECO:0000313" key="2">
    <source>
        <dbReference type="EMBL" id="AFL89138.1"/>
    </source>
</evidence>
<sequence>MRLMMRLVLAVCVIPAASYGQTAPAPGVQPPAEVERLMPSQVFFRSQSATVQIRNSAAFRYSDGMVTLAGIVDTSGYSTAQRETYQFYLLTDVPLEAGGKRIAPGAYGCGFLPEKGFIVLDLGGNELFQVPITREAAMTRPRPLQMMPGANADGLKLYVGRDFVTLQRTR</sequence>
<protein>
    <submittedName>
        <fullName evidence="2">Uncharacterized protein</fullName>
    </submittedName>
</protein>
<dbReference type="STRING" id="926566.Terro_2903"/>